<gene>
    <name evidence="2" type="ORF">K933_15540</name>
</gene>
<evidence type="ECO:0000313" key="2">
    <source>
        <dbReference type="EMBL" id="ESP87155.1"/>
    </source>
</evidence>
<keyword evidence="3" id="KW-1185">Reference proteome</keyword>
<dbReference type="Proteomes" id="UP000017840">
    <property type="component" value="Unassembled WGS sequence"/>
</dbReference>
<keyword evidence="1" id="KW-1133">Transmembrane helix</keyword>
<keyword evidence="1" id="KW-0472">Membrane</keyword>
<evidence type="ECO:0000256" key="1">
    <source>
        <dbReference type="SAM" id="Phobius"/>
    </source>
</evidence>
<reference evidence="2 3" key="1">
    <citation type="journal article" date="2013" name="Genome Announc.">
        <title>Draft Genome Sequence of 'Candidatus Halobonum tyrrellensis' Strain G22, Isolated from the Hypersaline Waters of Lake Tyrrell, Australia.</title>
        <authorList>
            <person name="Ugalde J.A."/>
            <person name="Narasingarao P."/>
            <person name="Kuo S."/>
            <person name="Podell S."/>
            <person name="Allen E.E."/>
        </authorList>
    </citation>
    <scope>NUCLEOTIDE SEQUENCE [LARGE SCALE GENOMIC DNA]</scope>
    <source>
        <strain evidence="2 3">G22</strain>
    </source>
</reference>
<evidence type="ECO:0000313" key="3">
    <source>
        <dbReference type="Proteomes" id="UP000017840"/>
    </source>
</evidence>
<feature type="transmembrane region" description="Helical" evidence="1">
    <location>
        <begin position="12"/>
        <end position="27"/>
    </location>
</feature>
<dbReference type="RefSeq" id="WP_023395679.1">
    <property type="nucleotide sequence ID" value="NZ_ASGZ01000062.1"/>
</dbReference>
<comment type="caution">
    <text evidence="2">The sequence shown here is derived from an EMBL/GenBank/DDBJ whole genome shotgun (WGS) entry which is preliminary data.</text>
</comment>
<proteinExistence type="predicted"/>
<dbReference type="eggNOG" id="arCOG09019">
    <property type="taxonomic scope" value="Archaea"/>
</dbReference>
<organism evidence="2 3">
    <name type="scientific">Candidatus Halobonum tyrrellensis G22</name>
    <dbReference type="NCBI Taxonomy" id="1324957"/>
    <lineage>
        <taxon>Archaea</taxon>
        <taxon>Methanobacteriati</taxon>
        <taxon>Methanobacteriota</taxon>
        <taxon>Stenosarchaea group</taxon>
        <taxon>Halobacteria</taxon>
        <taxon>Halobacteriales</taxon>
        <taxon>Haloferacaceae</taxon>
        <taxon>Candidatus Halobonum</taxon>
    </lineage>
</organism>
<keyword evidence="1" id="KW-0812">Transmembrane</keyword>
<accession>V4H8W1</accession>
<sequence length="55" mass="6077">MARPWADLYDNVAPTTVIVVGFLLLIFPEPATSALGAGLLLFGAAWWFYEWQGGY</sequence>
<dbReference type="AlphaFoldDB" id="V4H8W1"/>
<dbReference type="OrthoDB" id="286644at2157"/>
<protein>
    <submittedName>
        <fullName evidence="2">Uncharacterized protein</fullName>
    </submittedName>
</protein>
<name>V4H8W1_9EURY</name>
<dbReference type="EMBL" id="ASGZ01000062">
    <property type="protein sequence ID" value="ESP87155.1"/>
    <property type="molecule type" value="Genomic_DNA"/>
</dbReference>
<dbReference type="PATRIC" id="fig|1324957.4.peg.3154"/>